<protein>
    <submittedName>
        <fullName evidence="2">Uncharacterized protein</fullName>
    </submittedName>
</protein>
<proteinExistence type="predicted"/>
<gene>
    <name evidence="2" type="ORF">EGYM00163_LOCUS20229</name>
</gene>
<dbReference type="AlphaFoldDB" id="A0A7S4CWZ1"/>
<feature type="region of interest" description="Disordered" evidence="1">
    <location>
        <begin position="1"/>
        <end position="33"/>
    </location>
</feature>
<reference evidence="2" key="1">
    <citation type="submission" date="2021-01" db="EMBL/GenBank/DDBJ databases">
        <authorList>
            <person name="Corre E."/>
            <person name="Pelletier E."/>
            <person name="Niang G."/>
            <person name="Scheremetjew M."/>
            <person name="Finn R."/>
            <person name="Kale V."/>
            <person name="Holt S."/>
            <person name="Cochrane G."/>
            <person name="Meng A."/>
            <person name="Brown T."/>
            <person name="Cohen L."/>
        </authorList>
    </citation>
    <scope>NUCLEOTIDE SEQUENCE</scope>
    <source>
        <strain evidence="2">CCMP1594</strain>
    </source>
</reference>
<name>A0A7S4CWZ1_9EUGL</name>
<sequence length="138" mass="15185">MHRPHEKSQDPNPVDSDASLQKEVTGDNKAVKESCSRPVLVGWGGWVMKQEPPLLLHSHCTCWCLEFLVLSKQSAVRCGKRQKIPLPKPQGSAAGARRCPKGTPPPRFGDADHHECAETVGFPLHVRKPPPQNVYPGV</sequence>
<evidence type="ECO:0000256" key="1">
    <source>
        <dbReference type="SAM" id="MobiDB-lite"/>
    </source>
</evidence>
<accession>A0A7S4CWZ1</accession>
<dbReference type="EMBL" id="HBJA01057109">
    <property type="protein sequence ID" value="CAE0809098.1"/>
    <property type="molecule type" value="Transcribed_RNA"/>
</dbReference>
<feature type="region of interest" description="Disordered" evidence="1">
    <location>
        <begin position="83"/>
        <end position="112"/>
    </location>
</feature>
<evidence type="ECO:0000313" key="2">
    <source>
        <dbReference type="EMBL" id="CAE0809098.1"/>
    </source>
</evidence>
<feature type="compositionally biased region" description="Basic and acidic residues" evidence="1">
    <location>
        <begin position="24"/>
        <end position="33"/>
    </location>
</feature>
<organism evidence="2">
    <name type="scientific">Eutreptiella gymnastica</name>
    <dbReference type="NCBI Taxonomy" id="73025"/>
    <lineage>
        <taxon>Eukaryota</taxon>
        <taxon>Discoba</taxon>
        <taxon>Euglenozoa</taxon>
        <taxon>Euglenida</taxon>
        <taxon>Spirocuta</taxon>
        <taxon>Euglenophyceae</taxon>
        <taxon>Eutreptiales</taxon>
        <taxon>Eutreptiaceae</taxon>
        <taxon>Eutreptiella</taxon>
    </lineage>
</organism>